<dbReference type="AlphaFoldDB" id="A0A9P7ZMJ0"/>
<keyword evidence="1" id="KW-0175">Coiled coil</keyword>
<dbReference type="SUPFAM" id="SSF57997">
    <property type="entry name" value="Tropomyosin"/>
    <property type="match status" value="1"/>
</dbReference>
<name>A0A9P7ZMJ0_9HYPO</name>
<evidence type="ECO:0000256" key="1">
    <source>
        <dbReference type="SAM" id="Coils"/>
    </source>
</evidence>
<feature type="compositionally biased region" description="Low complexity" evidence="2">
    <location>
        <begin position="188"/>
        <end position="206"/>
    </location>
</feature>
<feature type="region of interest" description="Disordered" evidence="2">
    <location>
        <begin position="339"/>
        <end position="424"/>
    </location>
</feature>
<feature type="coiled-coil region" evidence="1">
    <location>
        <begin position="281"/>
        <end position="336"/>
    </location>
</feature>
<dbReference type="Proteomes" id="UP000887229">
    <property type="component" value="Unassembled WGS sequence"/>
</dbReference>
<evidence type="ECO:0000256" key="2">
    <source>
        <dbReference type="SAM" id="MobiDB-lite"/>
    </source>
</evidence>
<sequence length="424" mass="46719">MANKCWWLGRCDAIRCGPNHANNCPNYSVLLRVSSQTQLRRSFHIPVLFISHSLFFFPSQTSIKMDRTRAARASGSSRNSHPSPERYTLEDGEDPTYISPDSDLDDDDSVPPTKAAIQQQQQHLQREALPAVPDSPSRRSPPRASKQQQQLMNGGGGASSSNRDSWGAPRPGSYAERTNGARYRREGASSTSSHARSGSTTTASHQQPPPSSAWPAKPAVTTRPQQAGASSSSANRRAHGEPTAAAAPRHKAASPAKEHPINRLESPSIAKSVLQPLELKMNEYQRIMNDMQGQVAQLDEEIRQLQEKRRQTAERFEDAKAKHDDYERQHMDVERALRGESPAVQHASSSQQQQPTLPAYMPVHAPANSSQHVPMHRPGTMESEFQDEGRRPTSVPVGAGAHNSPRSRKMGTRDRIKMSLFGSG</sequence>
<accession>A0A9P7ZMJ0</accession>
<evidence type="ECO:0000313" key="4">
    <source>
        <dbReference type="Proteomes" id="UP000887229"/>
    </source>
</evidence>
<dbReference type="EMBL" id="MU251254">
    <property type="protein sequence ID" value="KAG9254462.1"/>
    <property type="molecule type" value="Genomic_DNA"/>
</dbReference>
<dbReference type="OrthoDB" id="5096988at2759"/>
<gene>
    <name evidence="3" type="ORF">F5Z01DRAFT_655358</name>
</gene>
<feature type="region of interest" description="Disordered" evidence="2">
    <location>
        <begin position="67"/>
        <end position="270"/>
    </location>
</feature>
<dbReference type="RefSeq" id="XP_046118386.1">
    <property type="nucleotide sequence ID" value="XM_046263498.1"/>
</dbReference>
<keyword evidence="4" id="KW-1185">Reference proteome</keyword>
<protein>
    <submittedName>
        <fullName evidence="3">Uncharacterized protein</fullName>
    </submittedName>
</protein>
<reference evidence="3" key="1">
    <citation type="journal article" date="2021" name="IMA Fungus">
        <title>Genomic characterization of three marine fungi, including Emericellopsis atlantica sp. nov. with signatures of a generalist lifestyle and marine biomass degradation.</title>
        <authorList>
            <person name="Hagestad O.C."/>
            <person name="Hou L."/>
            <person name="Andersen J.H."/>
            <person name="Hansen E.H."/>
            <person name="Altermark B."/>
            <person name="Li C."/>
            <person name="Kuhnert E."/>
            <person name="Cox R.J."/>
            <person name="Crous P.W."/>
            <person name="Spatafora J.W."/>
            <person name="Lail K."/>
            <person name="Amirebrahimi M."/>
            <person name="Lipzen A."/>
            <person name="Pangilinan J."/>
            <person name="Andreopoulos W."/>
            <person name="Hayes R.D."/>
            <person name="Ng V."/>
            <person name="Grigoriev I.V."/>
            <person name="Jackson S.A."/>
            <person name="Sutton T.D.S."/>
            <person name="Dobson A.D.W."/>
            <person name="Rama T."/>
        </authorList>
    </citation>
    <scope>NUCLEOTIDE SEQUENCE</scope>
    <source>
        <strain evidence="3">TS7</strain>
    </source>
</reference>
<evidence type="ECO:0000313" key="3">
    <source>
        <dbReference type="EMBL" id="KAG9254462.1"/>
    </source>
</evidence>
<proteinExistence type="predicted"/>
<dbReference type="GeneID" id="70294401"/>
<comment type="caution">
    <text evidence="3">The sequence shown here is derived from an EMBL/GenBank/DDBJ whole genome shotgun (WGS) entry which is preliminary data.</text>
</comment>
<organism evidence="3 4">
    <name type="scientific">Emericellopsis atlantica</name>
    <dbReference type="NCBI Taxonomy" id="2614577"/>
    <lineage>
        <taxon>Eukaryota</taxon>
        <taxon>Fungi</taxon>
        <taxon>Dikarya</taxon>
        <taxon>Ascomycota</taxon>
        <taxon>Pezizomycotina</taxon>
        <taxon>Sordariomycetes</taxon>
        <taxon>Hypocreomycetidae</taxon>
        <taxon>Hypocreales</taxon>
        <taxon>Bionectriaceae</taxon>
        <taxon>Emericellopsis</taxon>
    </lineage>
</organism>